<keyword evidence="5" id="KW-0347">Helicase</keyword>
<dbReference type="Gene3D" id="3.40.47.10">
    <property type="match status" value="1"/>
</dbReference>
<evidence type="ECO:0000256" key="6">
    <source>
        <dbReference type="ARBA" id="ARBA00022840"/>
    </source>
</evidence>
<dbReference type="InterPro" id="IPR014030">
    <property type="entry name" value="Ketoacyl_synth_N"/>
</dbReference>
<evidence type="ECO:0000259" key="8">
    <source>
        <dbReference type="PROSITE" id="PS51195"/>
    </source>
</evidence>
<evidence type="ECO:0000256" key="5">
    <source>
        <dbReference type="ARBA" id="ARBA00022806"/>
    </source>
</evidence>
<dbReference type="InterPro" id="IPR027417">
    <property type="entry name" value="P-loop_NTPase"/>
</dbReference>
<dbReference type="PANTHER" id="PTHR11712">
    <property type="entry name" value="POLYKETIDE SYNTHASE-RELATED"/>
    <property type="match status" value="1"/>
</dbReference>
<dbReference type="AlphaFoldDB" id="A0A835HTE2"/>
<dbReference type="EC" id="2.3.1.41" evidence="1"/>
<dbReference type="Proteomes" id="UP000631114">
    <property type="component" value="Unassembled WGS sequence"/>
</dbReference>
<reference evidence="9 10" key="1">
    <citation type="submission" date="2020-10" db="EMBL/GenBank/DDBJ databases">
        <title>The Coptis chinensis genome and diversification of protoberbering-type alkaloids.</title>
        <authorList>
            <person name="Wang B."/>
            <person name="Shu S."/>
            <person name="Song C."/>
            <person name="Liu Y."/>
        </authorList>
    </citation>
    <scope>NUCLEOTIDE SEQUENCE [LARGE SCALE GENOMIC DNA]</scope>
    <source>
        <strain evidence="9">HL-2020</strain>
        <tissue evidence="9">Leaf</tissue>
    </source>
</reference>
<name>A0A835HTE2_9MAGN</name>
<keyword evidence="10" id="KW-1185">Reference proteome</keyword>
<keyword evidence="3" id="KW-0547">Nucleotide-binding</keyword>
<comment type="caution">
    <text evidence="9">The sequence shown here is derived from an EMBL/GenBank/DDBJ whole genome shotgun (WGS) entry which is preliminary data.</text>
</comment>
<dbReference type="OrthoDB" id="907249at2759"/>
<evidence type="ECO:0000256" key="1">
    <source>
        <dbReference type="ARBA" id="ARBA00013191"/>
    </source>
</evidence>
<dbReference type="EMBL" id="JADFTS010000006">
    <property type="protein sequence ID" value="KAF9603963.1"/>
    <property type="molecule type" value="Genomic_DNA"/>
</dbReference>
<evidence type="ECO:0000256" key="7">
    <source>
        <dbReference type="PROSITE-ProRule" id="PRU00552"/>
    </source>
</evidence>
<organism evidence="9 10">
    <name type="scientific">Coptis chinensis</name>
    <dbReference type="NCBI Taxonomy" id="261450"/>
    <lineage>
        <taxon>Eukaryota</taxon>
        <taxon>Viridiplantae</taxon>
        <taxon>Streptophyta</taxon>
        <taxon>Embryophyta</taxon>
        <taxon>Tracheophyta</taxon>
        <taxon>Spermatophyta</taxon>
        <taxon>Magnoliopsida</taxon>
        <taxon>Ranunculales</taxon>
        <taxon>Ranunculaceae</taxon>
        <taxon>Coptidoideae</taxon>
        <taxon>Coptis</taxon>
    </lineage>
</organism>
<dbReference type="Pfam" id="PF00109">
    <property type="entry name" value="ketoacyl-synt"/>
    <property type="match status" value="1"/>
</dbReference>
<feature type="domain" description="DEAD-box RNA helicase Q" evidence="8">
    <location>
        <begin position="54"/>
        <end position="82"/>
    </location>
</feature>
<keyword evidence="2" id="KW-0808">Transferase</keyword>
<accession>A0A835HTE2</accession>
<dbReference type="InterPro" id="IPR000794">
    <property type="entry name" value="Beta-ketoacyl_synthase"/>
</dbReference>
<dbReference type="GO" id="GO:0006633">
    <property type="term" value="P:fatty acid biosynthetic process"/>
    <property type="evidence" value="ECO:0007669"/>
    <property type="project" value="TreeGrafter"/>
</dbReference>
<dbReference type="InterPro" id="IPR014014">
    <property type="entry name" value="RNA_helicase_DEAD_Q_motif"/>
</dbReference>
<keyword evidence="6" id="KW-0067">ATP-binding</keyword>
<dbReference type="PANTHER" id="PTHR11712:SF330">
    <property type="entry name" value="BETA-KETOACYL-[ACYL-CARRIER-PROTEIN] SYNTHASE I"/>
    <property type="match status" value="1"/>
</dbReference>
<evidence type="ECO:0000256" key="3">
    <source>
        <dbReference type="ARBA" id="ARBA00022741"/>
    </source>
</evidence>
<dbReference type="Gene3D" id="3.40.50.300">
    <property type="entry name" value="P-loop containing nucleotide triphosphate hydrolases"/>
    <property type="match status" value="1"/>
</dbReference>
<keyword evidence="4" id="KW-0378">Hydrolase</keyword>
<proteinExistence type="predicted"/>
<dbReference type="GO" id="GO:0016787">
    <property type="term" value="F:hydrolase activity"/>
    <property type="evidence" value="ECO:0007669"/>
    <property type="project" value="UniProtKB-KW"/>
</dbReference>
<dbReference type="SUPFAM" id="SSF52540">
    <property type="entry name" value="P-loop containing nucleoside triphosphate hydrolases"/>
    <property type="match status" value="1"/>
</dbReference>
<evidence type="ECO:0000313" key="10">
    <source>
        <dbReference type="Proteomes" id="UP000631114"/>
    </source>
</evidence>
<evidence type="ECO:0000256" key="4">
    <source>
        <dbReference type="ARBA" id="ARBA00022801"/>
    </source>
</evidence>
<dbReference type="GO" id="GO:0003724">
    <property type="term" value="F:RNA helicase activity"/>
    <property type="evidence" value="ECO:0007669"/>
    <property type="project" value="InterPro"/>
</dbReference>
<feature type="short sequence motif" description="Q motif" evidence="7">
    <location>
        <begin position="54"/>
        <end position="82"/>
    </location>
</feature>
<dbReference type="PROSITE" id="PS51195">
    <property type="entry name" value="Q_MOTIF"/>
    <property type="match status" value="1"/>
</dbReference>
<dbReference type="InterPro" id="IPR016039">
    <property type="entry name" value="Thiolase-like"/>
</dbReference>
<protein>
    <recommendedName>
        <fullName evidence="1">beta-ketoacyl-[acyl-carrier-protein] synthase I</fullName>
        <ecNumber evidence="1">2.3.1.41</ecNumber>
    </recommendedName>
</protein>
<dbReference type="GO" id="GO:0005524">
    <property type="term" value="F:ATP binding"/>
    <property type="evidence" value="ECO:0007669"/>
    <property type="project" value="UniProtKB-KW"/>
</dbReference>
<dbReference type="GO" id="GO:0004315">
    <property type="term" value="F:3-oxoacyl-[acyl-carrier-protein] synthase activity"/>
    <property type="evidence" value="ECO:0007669"/>
    <property type="project" value="UniProtKB-EC"/>
</dbReference>
<sequence length="314" mass="34179">MRHSILLEKLRARHLKDSSKIPLNKAPSFGSVEKQAGDDKLSKSRKVGNTKVFTSFRELGLDEEVMGAVDELGISVPTEIQGVGIPVVLEGKSVVLGSHTLFNETKNNIMPNKVVRSFSKNVHSLTLTKLDLRMNSLSITALRARPVRAINSTTSTPEREKDPKKRVVITGMGLVSVFGNDVTTFYDRLLAGESGISLIDRFDASTFSVRFAGQICDFSSEGYIDGKSDHRLDDCWRYCIVAGKKALEDASLRPGVLDTMDKSKIGVLVGTGMGGLSAFSSGVESLTLKGFKKISLFFIPYSITNMGSALLAMH</sequence>
<dbReference type="SUPFAM" id="SSF53901">
    <property type="entry name" value="Thiolase-like"/>
    <property type="match status" value="1"/>
</dbReference>
<evidence type="ECO:0000313" key="9">
    <source>
        <dbReference type="EMBL" id="KAF9603963.1"/>
    </source>
</evidence>
<evidence type="ECO:0000256" key="2">
    <source>
        <dbReference type="ARBA" id="ARBA00022679"/>
    </source>
</evidence>
<gene>
    <name evidence="9" type="ORF">IFM89_039317</name>
</gene>
<dbReference type="GO" id="GO:0005739">
    <property type="term" value="C:mitochondrion"/>
    <property type="evidence" value="ECO:0007669"/>
    <property type="project" value="TreeGrafter"/>
</dbReference>